<evidence type="ECO:0000313" key="1">
    <source>
        <dbReference type="EMBL" id="OGX82455.1"/>
    </source>
</evidence>
<evidence type="ECO:0000313" key="2">
    <source>
        <dbReference type="Proteomes" id="UP000177506"/>
    </source>
</evidence>
<comment type="caution">
    <text evidence="1">The sequence shown here is derived from an EMBL/GenBank/DDBJ whole genome shotgun (WGS) entry which is preliminary data.</text>
</comment>
<reference evidence="1 2" key="1">
    <citation type="submission" date="2016-08" db="EMBL/GenBank/DDBJ databases">
        <title>Hymenobacter coccineus sp. nov., Hymenobacter lapidarius sp. nov. and Hymenobacter glacialis sp. nov., isolated from Antarctic soil.</title>
        <authorList>
            <person name="Sedlacek I."/>
            <person name="Kralova S."/>
            <person name="Kyrova K."/>
            <person name="Maslanova I."/>
            <person name="Stankova E."/>
            <person name="Vrbovska V."/>
            <person name="Nemec M."/>
            <person name="Bartak M."/>
            <person name="Svec P."/>
            <person name="Busse H.-J."/>
            <person name="Pantucek R."/>
        </authorList>
    </citation>
    <scope>NUCLEOTIDE SEQUENCE [LARGE SCALE GENOMIC DNA]</scope>
    <source>
        <strain evidence="1 2">CCM 8649</strain>
    </source>
</reference>
<name>A0A1G1SV16_9BACT</name>
<dbReference type="AlphaFoldDB" id="A0A1G1SV16"/>
<keyword evidence="2" id="KW-1185">Reference proteome</keyword>
<proteinExistence type="predicted"/>
<organism evidence="1 2">
    <name type="scientific">Hymenobacter coccineus</name>
    <dbReference type="NCBI Taxonomy" id="1908235"/>
    <lineage>
        <taxon>Bacteria</taxon>
        <taxon>Pseudomonadati</taxon>
        <taxon>Bacteroidota</taxon>
        <taxon>Cytophagia</taxon>
        <taxon>Cytophagales</taxon>
        <taxon>Hymenobacteraceae</taxon>
        <taxon>Hymenobacter</taxon>
    </lineage>
</organism>
<accession>A0A1G1SV16</accession>
<gene>
    <name evidence="1" type="ORF">BEN49_13895</name>
</gene>
<sequence length="81" mass="8830">MALRARGPIFFVRPPPFGRAGNTAGSWGISFDSLFRFVAAGRVPSSPWLARAARPFPKKAGFSPLPMPSSGYKIRHIEIVC</sequence>
<dbReference type="Proteomes" id="UP000177506">
    <property type="component" value="Unassembled WGS sequence"/>
</dbReference>
<protein>
    <submittedName>
        <fullName evidence="1">Uncharacterized protein</fullName>
    </submittedName>
</protein>
<dbReference type="EMBL" id="MDZA01000431">
    <property type="protein sequence ID" value="OGX82455.1"/>
    <property type="molecule type" value="Genomic_DNA"/>
</dbReference>